<gene>
    <name evidence="12" type="primary">algD</name>
    <name evidence="12" type="ORF">NITMOv2_2630</name>
</gene>
<comment type="pathway">
    <text evidence="1">Nucleotide-sugar biosynthesis; UDP-alpha-D-glucuronate biosynthesis; UDP-alpha-D-glucuronate from UDP-alpha-D-glucose: step 1/1.</text>
</comment>
<dbReference type="Gene3D" id="3.40.50.720">
    <property type="entry name" value="NAD(P)-binding Rossmann-like Domain"/>
    <property type="match status" value="2"/>
</dbReference>
<feature type="binding site" evidence="10">
    <location>
        <position position="120"/>
    </location>
    <ligand>
        <name>NAD(+)</name>
        <dbReference type="ChEBI" id="CHEBI:57540"/>
    </ligand>
</feature>
<dbReference type="Pfam" id="PF00984">
    <property type="entry name" value="UDPG_MGDP_dh"/>
    <property type="match status" value="1"/>
</dbReference>
<feature type="binding site" evidence="9">
    <location>
        <begin position="291"/>
        <end position="295"/>
    </location>
    <ligand>
        <name>substrate</name>
    </ligand>
</feature>
<evidence type="ECO:0000256" key="7">
    <source>
        <dbReference type="PIRNR" id="PIRNR000124"/>
    </source>
</evidence>
<dbReference type="GO" id="GO:0000271">
    <property type="term" value="P:polysaccharide biosynthetic process"/>
    <property type="evidence" value="ECO:0007669"/>
    <property type="project" value="InterPro"/>
</dbReference>
<dbReference type="UniPathway" id="UPA00038">
    <property type="reaction ID" value="UER00491"/>
</dbReference>
<dbReference type="AlphaFoldDB" id="A0A0K2GDL6"/>
<dbReference type="PIRSF" id="PIRSF500134">
    <property type="entry name" value="UDPglc_DH_bac"/>
    <property type="match status" value="1"/>
</dbReference>
<keyword evidence="13" id="KW-1185">Reference proteome</keyword>
<protein>
    <recommendedName>
        <fullName evidence="3 7">UDP-glucose 6-dehydrogenase</fullName>
        <ecNumber evidence="3 7">1.1.1.22</ecNumber>
    </recommendedName>
</protein>
<dbReference type="EC" id="1.1.1.22" evidence="3 7"/>
<dbReference type="Gene3D" id="1.20.5.170">
    <property type="match status" value="1"/>
</dbReference>
<evidence type="ECO:0000256" key="9">
    <source>
        <dbReference type="PIRSR" id="PIRSR500134-2"/>
    </source>
</evidence>
<dbReference type="EMBL" id="CP011801">
    <property type="protein sequence ID" value="ALA59043.1"/>
    <property type="molecule type" value="Genomic_DNA"/>
</dbReference>
<dbReference type="PATRIC" id="fig|42253.5.peg.2601"/>
<dbReference type="InterPro" id="IPR028357">
    <property type="entry name" value="UDPglc_DH_bac"/>
</dbReference>
<dbReference type="GO" id="GO:0051287">
    <property type="term" value="F:NAD binding"/>
    <property type="evidence" value="ECO:0007669"/>
    <property type="project" value="InterPro"/>
</dbReference>
<accession>A0A0K2GDL6</accession>
<feature type="binding site" evidence="9">
    <location>
        <position position="358"/>
    </location>
    <ligand>
        <name>substrate</name>
    </ligand>
</feature>
<evidence type="ECO:0000256" key="4">
    <source>
        <dbReference type="ARBA" id="ARBA00023002"/>
    </source>
</evidence>
<dbReference type="SUPFAM" id="SSF48179">
    <property type="entry name" value="6-phosphogluconate dehydrogenase C-terminal domain-like"/>
    <property type="match status" value="1"/>
</dbReference>
<dbReference type="InterPro" id="IPR008927">
    <property type="entry name" value="6-PGluconate_DH-like_C_sf"/>
</dbReference>
<feature type="domain" description="UDP-glucose/GDP-mannose dehydrogenase C-terminal" evidence="11">
    <location>
        <begin position="351"/>
        <end position="459"/>
    </location>
</feature>
<feature type="binding site" evidence="9">
    <location>
        <begin position="192"/>
        <end position="195"/>
    </location>
    <ligand>
        <name>substrate</name>
    </ligand>
</feature>
<dbReference type="NCBIfam" id="TIGR03026">
    <property type="entry name" value="NDP-sugDHase"/>
    <property type="match status" value="1"/>
</dbReference>
<evidence type="ECO:0000256" key="2">
    <source>
        <dbReference type="ARBA" id="ARBA00006601"/>
    </source>
</evidence>
<dbReference type="InterPro" id="IPR036291">
    <property type="entry name" value="NAD(P)-bd_dom_sf"/>
</dbReference>
<dbReference type="Pfam" id="PF03721">
    <property type="entry name" value="UDPG_MGDP_dh_N"/>
    <property type="match status" value="1"/>
</dbReference>
<name>A0A0K2GDL6_NITMO</name>
<dbReference type="PIRSF" id="PIRSF000124">
    <property type="entry name" value="UDPglc_GDPman_dh"/>
    <property type="match status" value="1"/>
</dbReference>
<dbReference type="KEGG" id="nmv:NITMOv2_2630"/>
<dbReference type="GO" id="GO:0003979">
    <property type="term" value="F:UDP-glucose 6-dehydrogenase activity"/>
    <property type="evidence" value="ECO:0007669"/>
    <property type="project" value="UniProtKB-EC"/>
</dbReference>
<comment type="similarity">
    <text evidence="2 7">Belongs to the UDP-glucose/GDP-mannose dehydrogenase family.</text>
</comment>
<dbReference type="STRING" id="42253.NITMOv2_2630"/>
<evidence type="ECO:0000256" key="1">
    <source>
        <dbReference type="ARBA" id="ARBA00004701"/>
    </source>
</evidence>
<evidence type="ECO:0000259" key="11">
    <source>
        <dbReference type="SMART" id="SM00984"/>
    </source>
</evidence>
<reference evidence="12 13" key="1">
    <citation type="journal article" date="2015" name="Proc. Natl. Acad. Sci. U.S.A.">
        <title>Expanded metabolic versatility of ubiquitous nitrite-oxidizing bacteria from the genus Nitrospira.</title>
        <authorList>
            <person name="Koch H."/>
            <person name="Lucker S."/>
            <person name="Albertsen M."/>
            <person name="Kitzinger K."/>
            <person name="Herbold C."/>
            <person name="Spieck E."/>
            <person name="Nielsen P.H."/>
            <person name="Wagner M."/>
            <person name="Daims H."/>
        </authorList>
    </citation>
    <scope>NUCLEOTIDE SEQUENCE [LARGE SCALE GENOMIC DNA]</scope>
    <source>
        <strain evidence="12 13">NSP M-1</strain>
    </source>
</reference>
<dbReference type="PANTHER" id="PTHR43750:SF1">
    <property type="entry name" value="GDP-MANNOSE 6-DEHYDROGENASE"/>
    <property type="match status" value="1"/>
</dbReference>
<feature type="binding site" evidence="9">
    <location>
        <position position="299"/>
    </location>
    <ligand>
        <name>substrate</name>
    </ligand>
</feature>
<feature type="binding site" evidence="10">
    <location>
        <position position="365"/>
    </location>
    <ligand>
        <name>NAD(+)</name>
        <dbReference type="ChEBI" id="CHEBI:57540"/>
    </ligand>
</feature>
<dbReference type="Proteomes" id="UP000069205">
    <property type="component" value="Chromosome"/>
</dbReference>
<feature type="binding site" evidence="10">
    <location>
        <position position="158"/>
    </location>
    <ligand>
        <name>NAD(+)</name>
        <dbReference type="ChEBI" id="CHEBI:57540"/>
    </ligand>
</feature>
<evidence type="ECO:0000256" key="3">
    <source>
        <dbReference type="ARBA" id="ARBA00012954"/>
    </source>
</evidence>
<feature type="binding site" evidence="10">
    <location>
        <position position="195"/>
    </location>
    <ligand>
        <name>NAD(+)</name>
        <dbReference type="ChEBI" id="CHEBI:57540"/>
    </ligand>
</feature>
<dbReference type="InterPro" id="IPR036220">
    <property type="entry name" value="UDP-Glc/GDP-Man_DH_C_sf"/>
</dbReference>
<feature type="binding site" evidence="9">
    <location>
        <position position="244"/>
    </location>
    <ligand>
        <name>substrate</name>
    </ligand>
</feature>
<proteinExistence type="inferred from homology"/>
<dbReference type="InterPro" id="IPR014026">
    <property type="entry name" value="UDP-Glc/GDP-Man_DH_dimer"/>
</dbReference>
<dbReference type="SUPFAM" id="SSF51735">
    <property type="entry name" value="NAD(P)-binding Rossmann-fold domains"/>
    <property type="match status" value="1"/>
</dbReference>
<feature type="binding site" evidence="10">
    <location>
        <position position="69"/>
    </location>
    <ligand>
        <name>NAD(+)</name>
        <dbReference type="ChEBI" id="CHEBI:57540"/>
    </ligand>
</feature>
<dbReference type="SMART" id="SM00984">
    <property type="entry name" value="UDPG_MGDP_dh_C"/>
    <property type="match status" value="1"/>
</dbReference>
<keyword evidence="5 7" id="KW-0520">NAD</keyword>
<feature type="binding site" evidence="10">
    <location>
        <position position="64"/>
    </location>
    <ligand>
        <name>NAD(+)</name>
        <dbReference type="ChEBI" id="CHEBI:57540"/>
    </ligand>
</feature>
<dbReference type="InterPro" id="IPR001732">
    <property type="entry name" value="UDP-Glc/GDP-Man_DH_N"/>
</dbReference>
<dbReference type="InterPro" id="IPR017476">
    <property type="entry name" value="UDP-Glc/GDP-Man"/>
</dbReference>
<evidence type="ECO:0000256" key="10">
    <source>
        <dbReference type="PIRSR" id="PIRSR500134-3"/>
    </source>
</evidence>
<dbReference type="InterPro" id="IPR014027">
    <property type="entry name" value="UDP-Glc/GDP-Man_DH_C"/>
</dbReference>
<feature type="active site" description="Nucleophile" evidence="8">
    <location>
        <position position="302"/>
    </location>
</feature>
<dbReference type="PANTHER" id="PTHR43750">
    <property type="entry name" value="UDP-GLUCOSE 6-DEHYDROGENASE TUAD"/>
    <property type="match status" value="1"/>
</dbReference>
<organism evidence="12 13">
    <name type="scientific">Nitrospira moscoviensis</name>
    <dbReference type="NCBI Taxonomy" id="42253"/>
    <lineage>
        <taxon>Bacteria</taxon>
        <taxon>Pseudomonadati</taxon>
        <taxon>Nitrospirota</taxon>
        <taxon>Nitrospiria</taxon>
        <taxon>Nitrospirales</taxon>
        <taxon>Nitrospiraceae</taxon>
        <taxon>Nitrospira</taxon>
    </lineage>
</organism>
<dbReference type="GO" id="GO:0006065">
    <property type="term" value="P:UDP-glucuronate biosynthetic process"/>
    <property type="evidence" value="ECO:0007669"/>
    <property type="project" value="UniProtKB-UniPathway"/>
</dbReference>
<keyword evidence="4 7" id="KW-0560">Oxidoreductase</keyword>
<evidence type="ECO:0000256" key="8">
    <source>
        <dbReference type="PIRSR" id="PIRSR500134-1"/>
    </source>
</evidence>
<feature type="binding site" evidence="10">
    <location>
        <position position="305"/>
    </location>
    <ligand>
        <name>NAD(+)</name>
        <dbReference type="ChEBI" id="CHEBI:57540"/>
    </ligand>
</feature>
<evidence type="ECO:0000256" key="5">
    <source>
        <dbReference type="ARBA" id="ARBA00023027"/>
    </source>
</evidence>
<dbReference type="Pfam" id="PF03720">
    <property type="entry name" value="UDPG_MGDP_dh_C"/>
    <property type="match status" value="1"/>
</dbReference>
<comment type="catalytic activity">
    <reaction evidence="6 7">
        <text>UDP-alpha-D-glucose + 2 NAD(+) + H2O = UDP-alpha-D-glucuronate + 2 NADH + 3 H(+)</text>
        <dbReference type="Rhea" id="RHEA:23596"/>
        <dbReference type="ChEBI" id="CHEBI:15377"/>
        <dbReference type="ChEBI" id="CHEBI:15378"/>
        <dbReference type="ChEBI" id="CHEBI:57540"/>
        <dbReference type="ChEBI" id="CHEBI:57945"/>
        <dbReference type="ChEBI" id="CHEBI:58052"/>
        <dbReference type="ChEBI" id="CHEBI:58885"/>
        <dbReference type="EC" id="1.1.1.22"/>
    </reaction>
</comment>
<evidence type="ECO:0000313" key="13">
    <source>
        <dbReference type="Proteomes" id="UP000069205"/>
    </source>
</evidence>
<evidence type="ECO:0000313" key="12">
    <source>
        <dbReference type="EMBL" id="ALA59043.1"/>
    </source>
</evidence>
<sequence length="471" mass="51460">MREPEAYPLGYVEDSRETRTQRAAFFNILLLGGRMRLSVFGLGYVGCVSSACFADHGHEVIGVDTNPVKVGIINAGRSPVVEPGMDDLIGRAVKEQRLRATVDPDEAVRESDLSLVCVGTPGRPNGSLDLTSVKGACKQIGLALEAKARFHVVAIRSTMLPGTIEETVVPALEVFSGKRAGRDFGIAINPEFLREGTSIHDFHHPPFTLIGADSAEVGDTIGRLYARVSAPLITVGIKEAEMVKYVCNCFHGLKVAFANEVGVLCKAFGIDSHRVMEVFCQDTKLNLSPYYLRPGFAFGGSCLPKDLRAITYKAKAADVEVPVLNAILASNRQHIERAVEMVLRTGKKRIGVLGLSFKAGTDDLRESPMVTLIEALIGKGLSLSIFDREVELARLFGANKDYIEREIPHISSLMRRRLEDVLNDSEVVVVTKRDDEYREGLSKLDRGRTVIDLARALDGAARPDGYHGIAW</sequence>
<dbReference type="SUPFAM" id="SSF52413">
    <property type="entry name" value="UDP-glucose/GDP-mannose dehydrogenase C-terminal domain"/>
    <property type="match status" value="1"/>
</dbReference>
<evidence type="ECO:0000256" key="6">
    <source>
        <dbReference type="ARBA" id="ARBA00047473"/>
    </source>
</evidence>